<keyword evidence="3" id="KW-1185">Reference proteome</keyword>
<evidence type="ECO:0000313" key="2">
    <source>
        <dbReference type="EMBL" id="SIN82090.1"/>
    </source>
</evidence>
<keyword evidence="1" id="KW-1133">Transmembrane helix</keyword>
<dbReference type="OrthoDB" id="7863719at2"/>
<evidence type="ECO:0000313" key="3">
    <source>
        <dbReference type="Proteomes" id="UP000184932"/>
    </source>
</evidence>
<dbReference type="STRING" id="1217970.SAMN05444002_0748"/>
<feature type="transmembrane region" description="Helical" evidence="1">
    <location>
        <begin position="68"/>
        <end position="98"/>
    </location>
</feature>
<protein>
    <recommendedName>
        <fullName evidence="4">Dihydroorotate dehydrogenase</fullName>
    </recommendedName>
</protein>
<dbReference type="RefSeq" id="WP_074254894.1">
    <property type="nucleotide sequence ID" value="NZ_FSRL01000001.1"/>
</dbReference>
<dbReference type="EMBL" id="FSRL01000001">
    <property type="protein sequence ID" value="SIN82090.1"/>
    <property type="molecule type" value="Genomic_DNA"/>
</dbReference>
<dbReference type="Proteomes" id="UP000184932">
    <property type="component" value="Unassembled WGS sequence"/>
</dbReference>
<keyword evidence="1" id="KW-0812">Transmembrane</keyword>
<proteinExistence type="predicted"/>
<keyword evidence="1" id="KW-0472">Membrane</keyword>
<sequence length="140" mass="14213">MADHDTKVTASEEALLESFFSAARADGARRAEPSPELLARVLEDGYAVQDARMTAAVRSRPAAPARRGLLATLLAAIGGAPGLAGLAAATVAGVWIGIRPPEAVSGVTASVFGTTTEAAATTDDDLLGYDIAYADLLTDG</sequence>
<organism evidence="2 3">
    <name type="scientific">Vannielia litorea</name>
    <dbReference type="NCBI Taxonomy" id="1217970"/>
    <lineage>
        <taxon>Bacteria</taxon>
        <taxon>Pseudomonadati</taxon>
        <taxon>Pseudomonadota</taxon>
        <taxon>Alphaproteobacteria</taxon>
        <taxon>Rhodobacterales</taxon>
        <taxon>Paracoccaceae</taxon>
        <taxon>Vannielia</taxon>
    </lineage>
</organism>
<evidence type="ECO:0008006" key="4">
    <source>
        <dbReference type="Google" id="ProtNLM"/>
    </source>
</evidence>
<gene>
    <name evidence="2" type="ORF">SAMN05444002_0748</name>
</gene>
<evidence type="ECO:0000256" key="1">
    <source>
        <dbReference type="SAM" id="Phobius"/>
    </source>
</evidence>
<dbReference type="AlphaFoldDB" id="A0A1N6EGD7"/>
<accession>A0A1N6EGD7</accession>
<name>A0A1N6EGD7_9RHOB</name>
<reference evidence="3" key="1">
    <citation type="submission" date="2016-11" db="EMBL/GenBank/DDBJ databases">
        <authorList>
            <person name="Varghese N."/>
            <person name="Submissions S."/>
        </authorList>
    </citation>
    <scope>NUCLEOTIDE SEQUENCE [LARGE SCALE GENOMIC DNA]</scope>
    <source>
        <strain evidence="3">DSM 29440</strain>
    </source>
</reference>